<feature type="domain" description="Reverse transcriptase" evidence="12">
    <location>
        <begin position="1"/>
        <end position="172"/>
    </location>
</feature>
<feature type="domain" description="ABC transmembrane type-1" evidence="14">
    <location>
        <begin position="365"/>
        <end position="582"/>
    </location>
</feature>
<dbReference type="InterPro" id="IPR011527">
    <property type="entry name" value="ABC1_TM_dom"/>
</dbReference>
<comment type="caution">
    <text evidence="15">The sequence shown here is derived from an EMBL/GenBank/DDBJ whole genome shotgun (WGS) entry which is preliminary data.</text>
</comment>
<keyword evidence="3" id="KW-0813">Transport</keyword>
<sequence length="1496" mass="168098">MNKGHVSLLVLLDLSAAFDTVDHKILLKALQTKLGVCGSALSWFKSYLEGRSQRICIKETLSQSFDLKWGVPQGSCLGPLLFTIYSSDLFSLLESHLPTAHAYADDTQLYLSFSPSVGTGELDAVTAIENCIRDIRQWMCVRKLMLNDDKTEFMLVGTRKQLTKVSIDGVRVGDYNISPSSSVCNLGTWFDPHLDMDVHITKTCSSAFYYLYNIRHIRKYLSRSSTETLVHAFITSRLDYCNSLLYGLPKYQLSKLQRVMNASARLVYCAPKSCHITPLLRELHWLPVCYRIEYKIILLTFKIMNVYVGRDEYNGSITDVESLIDYHEAFRSQVMAWKGEYARIPNDDDDEVSVLSAVFFRWMNGLGMHQQSYRCELLGIRVGSALRGLVYRKTLSLSKQKLLKFTTGHVFDLISNDIKRVEEDFITWFFHFPFAILECVATLFLLDYLIGWQAVIGVIFLLVLLPCFASLSHVNAVLRLRTAAMSDLRISLMNQVICGIRSIKMHAWEDTYGAKIGDFRRREISIINKRNAILSSVDGLMFSARPMATLFSVFAMILTGQTITPVKLFVIISFLSIIRRNVCICLANCFLTTYDAYVSFGRIEDFLLLPDLEDDEVCEEDPGNKESDFLEKTDHISGAAGKLNDLDKSTLLRVSNVTFKQNDREGELIVRDIELVIPFKSLTVITGPVGSGKSTLLSVIAGEIRPTCGTINLQGTISYLPQIPWIFSGTIRENLLFGQPYEESKYNRIIEACALKEDIQRFPDEDQTIVGERGELLSGGQQARLSLARAVYVDKDFYLLDDPLSAVDYKVGRYIFEKCIKGVLSNKTCLLTSHQGQHMKDAEEAILLCKGRVLEKGCFTELQEKGVISSTMDPLFKAAPDDSTKSEGSFGHRISEKSEDSDKCTDITRVSDKGKGLEMVHEDRSIGVLISKLYWEYFRSGVHPLVIIAVVCFSLFTQASIVAPEVWISFLTTKISKEWKDKTNLIIYGSLVGACSIFAFTRAYAFLLVSLKSAERIHEKMVVAILQAPVLFFDSNPSGRVLNRFSNDIGCVDEVLPKSFIFAFHMLLLVFTAVLLPIASNLWLLFAVIPMTVIVVLIINYYLKSSMELKRLESISRSPVFSHISETLIGLETIRTRGRQSHFIDAFCRSQDVHNQSYIMVIASGRWLSVRLDIVASLLIGAVTLVAAFTAQDAASAGLSFVYVIQANGLFALAVRKISDVENYMTSVERVISFTKIDPEPGYKVERRPPEHWPHEGSITFKNVSLTYYPGGPQVLKKVNFCINGGEKIGLAGRTGAGKSSFVSALMRMPDAVGEIIIDNIPIKEINIQDARKCISVLGQNPILFSGSLRRNLDVLNRYEDVDLWRVLEEVQLKGLVESLEGQLGYVLMENGTNISVGERQLICLARVLLQRSKIIVLDEPTAHVDPDTEQTIWNVVRDKLKDSTAITIAHRLNTIKDCDIILVLKDGEIDEFDKFDSLMNKKGGIFQEMARVSSM</sequence>
<dbReference type="EMBL" id="LSMT01000036">
    <property type="protein sequence ID" value="PFX31392.1"/>
    <property type="molecule type" value="Genomic_DNA"/>
</dbReference>
<evidence type="ECO:0000256" key="3">
    <source>
        <dbReference type="ARBA" id="ARBA00022448"/>
    </source>
</evidence>
<comment type="subcellular location">
    <subcellularLocation>
        <location evidence="1">Membrane</location>
        <topology evidence="1">Multi-pass membrane protein</topology>
    </subcellularLocation>
</comment>
<dbReference type="CDD" id="cd03244">
    <property type="entry name" value="ABCC_MRP_domain2"/>
    <property type="match status" value="1"/>
</dbReference>
<dbReference type="PROSITE" id="PS50878">
    <property type="entry name" value="RT_POL"/>
    <property type="match status" value="1"/>
</dbReference>
<dbReference type="InterPro" id="IPR003593">
    <property type="entry name" value="AAA+_ATPase"/>
</dbReference>
<dbReference type="InterPro" id="IPR043502">
    <property type="entry name" value="DNA/RNA_pol_sf"/>
</dbReference>
<dbReference type="CDD" id="cd18580">
    <property type="entry name" value="ABC_6TM_ABCC_D2"/>
    <property type="match status" value="1"/>
</dbReference>
<evidence type="ECO:0000256" key="11">
    <source>
        <dbReference type="SAM" id="SignalP"/>
    </source>
</evidence>
<dbReference type="GO" id="GO:0016887">
    <property type="term" value="F:ATP hydrolysis activity"/>
    <property type="evidence" value="ECO:0007669"/>
    <property type="project" value="InterPro"/>
</dbReference>
<dbReference type="FunFam" id="3.40.50.300:FF:000973">
    <property type="entry name" value="Multidrug resistance-associated protein 4"/>
    <property type="match status" value="1"/>
</dbReference>
<name>A0A2B4SS77_STYPI</name>
<gene>
    <name evidence="15" type="primary">ABCC4</name>
    <name evidence="15" type="ORF">AWC38_SpisGene3818</name>
</gene>
<dbReference type="InterPro" id="IPR017871">
    <property type="entry name" value="ABC_transporter-like_CS"/>
</dbReference>
<keyword evidence="7" id="KW-0067">ATP-binding</keyword>
<dbReference type="SUPFAM" id="SSF90123">
    <property type="entry name" value="ABC transporter transmembrane region"/>
    <property type="match status" value="2"/>
</dbReference>
<organism evidence="15 16">
    <name type="scientific">Stylophora pistillata</name>
    <name type="common">Smooth cauliflower coral</name>
    <dbReference type="NCBI Taxonomy" id="50429"/>
    <lineage>
        <taxon>Eukaryota</taxon>
        <taxon>Metazoa</taxon>
        <taxon>Cnidaria</taxon>
        <taxon>Anthozoa</taxon>
        <taxon>Hexacorallia</taxon>
        <taxon>Scleractinia</taxon>
        <taxon>Astrocoeniina</taxon>
        <taxon>Pocilloporidae</taxon>
        <taxon>Stylophora</taxon>
    </lineage>
</organism>
<dbReference type="Gene3D" id="1.20.1560.10">
    <property type="entry name" value="ABC transporter type 1, transmembrane domain"/>
    <property type="match status" value="2"/>
</dbReference>
<dbReference type="OrthoDB" id="10339401at2759"/>
<dbReference type="PROSITE" id="PS50893">
    <property type="entry name" value="ABC_TRANSPORTER_2"/>
    <property type="match status" value="2"/>
</dbReference>
<evidence type="ECO:0000259" key="14">
    <source>
        <dbReference type="PROSITE" id="PS50929"/>
    </source>
</evidence>
<evidence type="ECO:0000256" key="1">
    <source>
        <dbReference type="ARBA" id="ARBA00004141"/>
    </source>
</evidence>
<keyword evidence="16" id="KW-1185">Reference proteome</keyword>
<dbReference type="PANTHER" id="PTHR24223">
    <property type="entry name" value="ATP-BINDING CASSETTE SUB-FAMILY C"/>
    <property type="match status" value="1"/>
</dbReference>
<protein>
    <submittedName>
        <fullName evidence="15">Multidrug resistance-associated protein 4</fullName>
    </submittedName>
</protein>
<keyword evidence="9 10" id="KW-0472">Membrane</keyword>
<reference evidence="16" key="1">
    <citation type="journal article" date="2017" name="bioRxiv">
        <title>Comparative analysis of the genomes of Stylophora pistillata and Acropora digitifera provides evidence for extensive differences between species of corals.</title>
        <authorList>
            <person name="Voolstra C.R."/>
            <person name="Li Y."/>
            <person name="Liew Y.J."/>
            <person name="Baumgarten S."/>
            <person name="Zoccola D."/>
            <person name="Flot J.-F."/>
            <person name="Tambutte S."/>
            <person name="Allemand D."/>
            <person name="Aranda M."/>
        </authorList>
    </citation>
    <scope>NUCLEOTIDE SEQUENCE [LARGE SCALE GENOMIC DNA]</scope>
</reference>
<dbReference type="FunFam" id="3.40.50.300:FF:000163">
    <property type="entry name" value="Multidrug resistance-associated protein member 4"/>
    <property type="match status" value="1"/>
</dbReference>
<feature type="domain" description="ABC transporter" evidence="13">
    <location>
        <begin position="652"/>
        <end position="875"/>
    </location>
</feature>
<keyword evidence="5" id="KW-0677">Repeat</keyword>
<dbReference type="InterPro" id="IPR044726">
    <property type="entry name" value="ABCC_6TM_D2"/>
</dbReference>
<proteinExistence type="inferred from homology"/>
<dbReference type="InterPro" id="IPR027417">
    <property type="entry name" value="P-loop_NTPase"/>
</dbReference>
<dbReference type="Pfam" id="PF00005">
    <property type="entry name" value="ABC_tran"/>
    <property type="match status" value="2"/>
</dbReference>
<evidence type="ECO:0000256" key="7">
    <source>
        <dbReference type="ARBA" id="ARBA00022840"/>
    </source>
</evidence>
<evidence type="ECO:0000256" key="2">
    <source>
        <dbReference type="ARBA" id="ARBA00009726"/>
    </source>
</evidence>
<evidence type="ECO:0000256" key="4">
    <source>
        <dbReference type="ARBA" id="ARBA00022692"/>
    </source>
</evidence>
<feature type="transmembrane region" description="Helical" evidence="10">
    <location>
        <begin position="1170"/>
        <end position="1191"/>
    </location>
</feature>
<dbReference type="SUPFAM" id="SSF52540">
    <property type="entry name" value="P-loop containing nucleoside triphosphate hydrolases"/>
    <property type="match status" value="2"/>
</dbReference>
<keyword evidence="11" id="KW-0732">Signal</keyword>
<dbReference type="PANTHER" id="PTHR24223:SF456">
    <property type="entry name" value="MULTIDRUG RESISTANCE-ASSOCIATED PROTEIN LETHAL(2)03659"/>
    <property type="match status" value="1"/>
</dbReference>
<comment type="similarity">
    <text evidence="2">Belongs to the ABC transporter superfamily. ABCC family. Conjugate transporter (TC 3.A.1.208) subfamily.</text>
</comment>
<dbReference type="InterPro" id="IPR003439">
    <property type="entry name" value="ABC_transporter-like_ATP-bd"/>
</dbReference>
<evidence type="ECO:0000256" key="10">
    <source>
        <dbReference type="SAM" id="Phobius"/>
    </source>
</evidence>
<evidence type="ECO:0000313" key="15">
    <source>
        <dbReference type="EMBL" id="PFX31392.1"/>
    </source>
</evidence>
<feature type="transmembrane region" description="Helical" evidence="10">
    <location>
        <begin position="1060"/>
        <end position="1078"/>
    </location>
</feature>
<dbReference type="Pfam" id="PF00078">
    <property type="entry name" value="RVT_1"/>
    <property type="match status" value="1"/>
</dbReference>
<dbReference type="SUPFAM" id="SSF56672">
    <property type="entry name" value="DNA/RNA polymerases"/>
    <property type="match status" value="1"/>
</dbReference>
<evidence type="ECO:0000313" key="16">
    <source>
        <dbReference type="Proteomes" id="UP000225706"/>
    </source>
</evidence>
<dbReference type="SMART" id="SM00382">
    <property type="entry name" value="AAA"/>
    <property type="match status" value="2"/>
</dbReference>
<evidence type="ECO:0000256" key="5">
    <source>
        <dbReference type="ARBA" id="ARBA00022737"/>
    </source>
</evidence>
<feature type="transmembrane region" description="Helical" evidence="10">
    <location>
        <begin position="1197"/>
        <end position="1215"/>
    </location>
</feature>
<accession>A0A2B4SS77</accession>
<evidence type="ECO:0000256" key="6">
    <source>
        <dbReference type="ARBA" id="ARBA00022741"/>
    </source>
</evidence>
<feature type="domain" description="ABC transporter" evidence="13">
    <location>
        <begin position="1259"/>
        <end position="1492"/>
    </location>
</feature>
<feature type="chain" id="PRO_5012428292" evidence="11">
    <location>
        <begin position="18"/>
        <end position="1496"/>
    </location>
</feature>
<keyword evidence="8 10" id="KW-1133">Transmembrane helix</keyword>
<evidence type="ECO:0000256" key="8">
    <source>
        <dbReference type="ARBA" id="ARBA00022989"/>
    </source>
</evidence>
<keyword evidence="6" id="KW-0547">Nucleotide-binding</keyword>
<dbReference type="PROSITE" id="PS00211">
    <property type="entry name" value="ABC_TRANSPORTER_1"/>
    <property type="match status" value="2"/>
</dbReference>
<dbReference type="GO" id="GO:0140359">
    <property type="term" value="F:ABC-type transporter activity"/>
    <property type="evidence" value="ECO:0007669"/>
    <property type="project" value="InterPro"/>
</dbReference>
<evidence type="ECO:0000256" key="9">
    <source>
        <dbReference type="ARBA" id="ARBA00023136"/>
    </source>
</evidence>
<dbReference type="Proteomes" id="UP000225706">
    <property type="component" value="Unassembled WGS sequence"/>
</dbReference>
<dbReference type="FunFam" id="1.20.1560.10:FF:000013">
    <property type="entry name" value="ABC transporter C family member 2"/>
    <property type="match status" value="1"/>
</dbReference>
<dbReference type="CDD" id="cd18579">
    <property type="entry name" value="ABC_6TM_ABCC_D1"/>
    <property type="match status" value="1"/>
</dbReference>
<feature type="transmembrane region" description="Helical" evidence="10">
    <location>
        <begin position="985"/>
        <end position="1011"/>
    </location>
</feature>
<dbReference type="Gene3D" id="3.40.50.300">
    <property type="entry name" value="P-loop containing nucleotide triphosphate hydrolases"/>
    <property type="match status" value="2"/>
</dbReference>
<feature type="transmembrane region" description="Helical" evidence="10">
    <location>
        <begin position="942"/>
        <end position="963"/>
    </location>
</feature>
<dbReference type="InterPro" id="IPR050173">
    <property type="entry name" value="ABC_transporter_C-like"/>
</dbReference>
<feature type="transmembrane region" description="Helical" evidence="10">
    <location>
        <begin position="458"/>
        <end position="478"/>
    </location>
</feature>
<feature type="domain" description="ABC transmembrane type-1" evidence="14">
    <location>
        <begin position="948"/>
        <end position="1230"/>
    </location>
</feature>
<dbReference type="Pfam" id="PF00664">
    <property type="entry name" value="ABC_membrane"/>
    <property type="match status" value="2"/>
</dbReference>
<feature type="transmembrane region" description="Helical" evidence="10">
    <location>
        <begin position="1084"/>
        <end position="1103"/>
    </location>
</feature>
<dbReference type="CDD" id="cd03250">
    <property type="entry name" value="ABCC_MRP_domain1"/>
    <property type="match status" value="1"/>
</dbReference>
<dbReference type="GO" id="GO:0016020">
    <property type="term" value="C:membrane"/>
    <property type="evidence" value="ECO:0007669"/>
    <property type="project" value="UniProtKB-SubCell"/>
</dbReference>
<dbReference type="GO" id="GO:0005524">
    <property type="term" value="F:ATP binding"/>
    <property type="evidence" value="ECO:0007669"/>
    <property type="project" value="UniProtKB-KW"/>
</dbReference>
<evidence type="ECO:0000259" key="13">
    <source>
        <dbReference type="PROSITE" id="PS50893"/>
    </source>
</evidence>
<feature type="signal peptide" evidence="11">
    <location>
        <begin position="1"/>
        <end position="17"/>
    </location>
</feature>
<keyword evidence="4 10" id="KW-0812">Transmembrane</keyword>
<dbReference type="PROSITE" id="PS50929">
    <property type="entry name" value="ABC_TM1F"/>
    <property type="match status" value="2"/>
</dbReference>
<dbReference type="InterPro" id="IPR036640">
    <property type="entry name" value="ABC1_TM_sf"/>
</dbReference>
<dbReference type="InterPro" id="IPR000477">
    <property type="entry name" value="RT_dom"/>
</dbReference>
<dbReference type="InterPro" id="IPR044746">
    <property type="entry name" value="ABCC_6TM_D1"/>
</dbReference>
<feature type="transmembrane region" description="Helical" evidence="10">
    <location>
        <begin position="547"/>
        <end position="570"/>
    </location>
</feature>
<evidence type="ECO:0000259" key="12">
    <source>
        <dbReference type="PROSITE" id="PS50878"/>
    </source>
</evidence>